<dbReference type="InterPro" id="IPR045864">
    <property type="entry name" value="aa-tRNA-synth_II/BPL/LPL"/>
</dbReference>
<dbReference type="Pfam" id="PF01409">
    <property type="entry name" value="tRNA-synt_2d"/>
    <property type="match status" value="1"/>
</dbReference>
<evidence type="ECO:0000256" key="2">
    <source>
        <dbReference type="ARBA" id="ARBA00004496"/>
    </source>
</evidence>
<reference evidence="18 19" key="1">
    <citation type="submission" date="2024-02" db="EMBL/GenBank/DDBJ databases">
        <title>De novo assembly and annotation of 12 fungi associated with fruit tree decline syndrome in Ontario, Canada.</title>
        <authorList>
            <person name="Sulman M."/>
            <person name="Ellouze W."/>
            <person name="Ilyukhin E."/>
        </authorList>
    </citation>
    <scope>NUCLEOTIDE SEQUENCE [LARGE SCALE GENOMIC DNA]</scope>
    <source>
        <strain evidence="18 19">M11/M66-122</strain>
    </source>
</reference>
<evidence type="ECO:0000256" key="4">
    <source>
        <dbReference type="ARBA" id="ARBA00011209"/>
    </source>
</evidence>
<sequence length="532" mass="59848">MASAKVSPPSGDGAGDLPLQILHALDKTSSPILHSAEAFPDAGFAEIKAAVDKLKSRDMISYETIEREEALLEPEGELVAEKGSHEARVFEALRAAVEGLSMQELEKAVGDKNYTKVGQGKAFKEKWISKTKDGKFKAVAAVTYHYHTQTDSIQDVTKEQLQTIQTTRSYPDAKILADLRKRKLVRTQKIITFTIQKGPKFALEIPEEATDLTAEMLTSGAWKTAAFKPYNFEALGADQRAGALHPLNKVRSEFRQIFFEMGFEEMATDNFVESGFWNFDTLFVPQQHPARDLQDTFYVSDPKAADKPAKESPDDDKDYEIYWDNVKAVHQDGKYGSIGYRYPWSAEESLRLVLRTHTTAISSKMLYKLASKRGPDGRPPPARYFSIDRVFRNESVDATHLAEFHQVEGVIADYDLTLGGLMEFMDIFFGKMGITDLKYKPAYNPYTEPSMEIFSYHKGLGKLIEIGNSGMFRPEMLEAMGLPSDMKVYGWGISLERPTMIRFGISNIRELLGHKVNLNFVQTSPAVRLDKE</sequence>
<evidence type="ECO:0000256" key="1">
    <source>
        <dbReference type="ARBA" id="ARBA00001946"/>
    </source>
</evidence>
<dbReference type="InterPro" id="IPR040725">
    <property type="entry name" value="PheRS_DBD3"/>
</dbReference>
<comment type="caution">
    <text evidence="18">The sequence shown here is derived from an EMBL/GenBank/DDBJ whole genome shotgun (WGS) entry which is preliminary data.</text>
</comment>
<evidence type="ECO:0000313" key="18">
    <source>
        <dbReference type="EMBL" id="KAK7752324.1"/>
    </source>
</evidence>
<keyword evidence="9" id="KW-0479">Metal-binding</keyword>
<dbReference type="FunFam" id="3.30.930.10:FF:000028">
    <property type="entry name" value="Phenylalanyl-tRNA synthetase alpha chain"/>
    <property type="match status" value="1"/>
</dbReference>
<dbReference type="Pfam" id="PF18553">
    <property type="entry name" value="PheRS_DBD3"/>
    <property type="match status" value="1"/>
</dbReference>
<keyword evidence="8" id="KW-0436">Ligase</keyword>
<keyword evidence="7" id="KW-0963">Cytoplasm</keyword>
<accession>A0AAN9UZX7</accession>
<dbReference type="SUPFAM" id="SSF55681">
    <property type="entry name" value="Class II aaRS and biotin synthetases"/>
    <property type="match status" value="1"/>
</dbReference>
<evidence type="ECO:0000256" key="8">
    <source>
        <dbReference type="ARBA" id="ARBA00022598"/>
    </source>
</evidence>
<keyword evidence="11" id="KW-0067">ATP-binding</keyword>
<name>A0AAN9UZX7_9PEZI</name>
<evidence type="ECO:0000256" key="3">
    <source>
        <dbReference type="ARBA" id="ARBA00006703"/>
    </source>
</evidence>
<dbReference type="InterPro" id="IPR006195">
    <property type="entry name" value="aa-tRNA-synth_II"/>
</dbReference>
<comment type="subunit">
    <text evidence="4">Tetramer of two alpha and two beta subunits.</text>
</comment>
<proteinExistence type="inferred from homology"/>
<dbReference type="NCBIfam" id="NF003210">
    <property type="entry name" value="PRK04172.1"/>
    <property type="match status" value="1"/>
</dbReference>
<dbReference type="AlphaFoldDB" id="A0AAN9UZX7"/>
<comment type="cofactor">
    <cofactor evidence="1">
        <name>Mg(2+)</name>
        <dbReference type="ChEBI" id="CHEBI:18420"/>
    </cofactor>
</comment>
<dbReference type="InterPro" id="IPR004529">
    <property type="entry name" value="Phe-tRNA-synth_IIc_asu"/>
</dbReference>
<dbReference type="GO" id="GO:0046872">
    <property type="term" value="F:metal ion binding"/>
    <property type="evidence" value="ECO:0007669"/>
    <property type="project" value="UniProtKB-KW"/>
</dbReference>
<evidence type="ECO:0000256" key="13">
    <source>
        <dbReference type="ARBA" id="ARBA00022917"/>
    </source>
</evidence>
<gene>
    <name evidence="18" type="primary">FRS2</name>
    <name evidence="18" type="ORF">SLS62_005660</name>
</gene>
<evidence type="ECO:0000313" key="19">
    <source>
        <dbReference type="Proteomes" id="UP001320420"/>
    </source>
</evidence>
<dbReference type="PROSITE" id="PS50862">
    <property type="entry name" value="AA_TRNA_LIGASE_II"/>
    <property type="match status" value="1"/>
</dbReference>
<dbReference type="PANTHER" id="PTHR11538:SF40">
    <property type="entry name" value="PHENYLALANINE--TRNA LIGASE ALPHA SUBUNIT"/>
    <property type="match status" value="1"/>
</dbReference>
<evidence type="ECO:0000259" key="17">
    <source>
        <dbReference type="PROSITE" id="PS50862"/>
    </source>
</evidence>
<dbReference type="FunFam" id="1.10.10.2330:FF:000002">
    <property type="entry name" value="Phenylalanyl-tRNA synthetase alpha chain"/>
    <property type="match status" value="1"/>
</dbReference>
<organism evidence="18 19">
    <name type="scientific">Diatrype stigma</name>
    <dbReference type="NCBI Taxonomy" id="117547"/>
    <lineage>
        <taxon>Eukaryota</taxon>
        <taxon>Fungi</taxon>
        <taxon>Dikarya</taxon>
        <taxon>Ascomycota</taxon>
        <taxon>Pezizomycotina</taxon>
        <taxon>Sordariomycetes</taxon>
        <taxon>Xylariomycetidae</taxon>
        <taxon>Xylariales</taxon>
        <taxon>Diatrypaceae</taxon>
        <taxon>Diatrype</taxon>
    </lineage>
</organism>
<dbReference type="Gene3D" id="1.10.10.2330">
    <property type="match status" value="1"/>
</dbReference>
<dbReference type="EC" id="6.1.1.20" evidence="5"/>
<evidence type="ECO:0000256" key="14">
    <source>
        <dbReference type="ARBA" id="ARBA00023146"/>
    </source>
</evidence>
<dbReference type="GO" id="GO:0009328">
    <property type="term" value="C:phenylalanine-tRNA ligase complex"/>
    <property type="evidence" value="ECO:0007669"/>
    <property type="project" value="TreeGrafter"/>
</dbReference>
<evidence type="ECO:0000256" key="12">
    <source>
        <dbReference type="ARBA" id="ARBA00022842"/>
    </source>
</evidence>
<evidence type="ECO:0000256" key="5">
    <source>
        <dbReference type="ARBA" id="ARBA00012814"/>
    </source>
</evidence>
<dbReference type="PANTHER" id="PTHR11538">
    <property type="entry name" value="PHENYLALANYL-TRNA SYNTHETASE"/>
    <property type="match status" value="1"/>
</dbReference>
<keyword evidence="13" id="KW-0648">Protein biosynthesis</keyword>
<protein>
    <recommendedName>
        <fullName evidence="6">Phenylalanine--tRNA ligase alpha subunit</fullName>
        <ecNumber evidence="5">6.1.1.20</ecNumber>
    </recommendedName>
    <alternativeName>
        <fullName evidence="15">Phenylalanyl-tRNA synthetase alpha subunit</fullName>
    </alternativeName>
</protein>
<keyword evidence="12" id="KW-0460">Magnesium</keyword>
<dbReference type="Gene3D" id="3.30.1370.240">
    <property type="match status" value="1"/>
</dbReference>
<dbReference type="InterPro" id="IPR002319">
    <property type="entry name" value="Phenylalanyl-tRNA_Synthase"/>
</dbReference>
<dbReference type="Proteomes" id="UP001320420">
    <property type="component" value="Unassembled WGS sequence"/>
</dbReference>
<dbReference type="GO" id="GO:0000049">
    <property type="term" value="F:tRNA binding"/>
    <property type="evidence" value="ECO:0007669"/>
    <property type="project" value="InterPro"/>
</dbReference>
<keyword evidence="14" id="KW-0030">Aminoacyl-tRNA synthetase</keyword>
<comment type="catalytic activity">
    <reaction evidence="16">
        <text>tRNA(Phe) + L-phenylalanine + ATP = L-phenylalanyl-tRNA(Phe) + AMP + diphosphate + H(+)</text>
        <dbReference type="Rhea" id="RHEA:19413"/>
        <dbReference type="Rhea" id="RHEA-COMP:9668"/>
        <dbReference type="Rhea" id="RHEA-COMP:9699"/>
        <dbReference type="ChEBI" id="CHEBI:15378"/>
        <dbReference type="ChEBI" id="CHEBI:30616"/>
        <dbReference type="ChEBI" id="CHEBI:33019"/>
        <dbReference type="ChEBI" id="CHEBI:58095"/>
        <dbReference type="ChEBI" id="CHEBI:78442"/>
        <dbReference type="ChEBI" id="CHEBI:78531"/>
        <dbReference type="ChEBI" id="CHEBI:456215"/>
        <dbReference type="EC" id="6.1.1.20"/>
    </reaction>
</comment>
<evidence type="ECO:0000256" key="16">
    <source>
        <dbReference type="ARBA" id="ARBA00049255"/>
    </source>
</evidence>
<evidence type="ECO:0000256" key="6">
    <source>
        <dbReference type="ARBA" id="ARBA00015409"/>
    </source>
</evidence>
<keyword evidence="19" id="KW-1185">Reference proteome</keyword>
<evidence type="ECO:0000256" key="10">
    <source>
        <dbReference type="ARBA" id="ARBA00022741"/>
    </source>
</evidence>
<dbReference type="FunFam" id="1.10.10.2320:FF:000001">
    <property type="entry name" value="phenylalanine--tRNA ligase alpha subunit"/>
    <property type="match status" value="1"/>
</dbReference>
<comment type="subcellular location">
    <subcellularLocation>
        <location evidence="2">Cytoplasm</location>
    </subcellularLocation>
</comment>
<evidence type="ECO:0000256" key="9">
    <source>
        <dbReference type="ARBA" id="ARBA00022723"/>
    </source>
</evidence>
<dbReference type="GO" id="GO:0006432">
    <property type="term" value="P:phenylalanyl-tRNA aminoacylation"/>
    <property type="evidence" value="ECO:0007669"/>
    <property type="project" value="InterPro"/>
</dbReference>
<dbReference type="EMBL" id="JAKJXP020000039">
    <property type="protein sequence ID" value="KAK7752324.1"/>
    <property type="molecule type" value="Genomic_DNA"/>
</dbReference>
<dbReference type="Gene3D" id="1.10.10.2320">
    <property type="match status" value="1"/>
</dbReference>
<feature type="domain" description="Aminoacyl-transfer RNA synthetases class-II family profile" evidence="17">
    <location>
        <begin position="248"/>
        <end position="525"/>
    </location>
</feature>
<evidence type="ECO:0000256" key="15">
    <source>
        <dbReference type="ARBA" id="ARBA00030612"/>
    </source>
</evidence>
<dbReference type="GO" id="GO:0005829">
    <property type="term" value="C:cytosol"/>
    <property type="evidence" value="ECO:0007669"/>
    <property type="project" value="TreeGrafter"/>
</dbReference>
<dbReference type="CDD" id="cd00496">
    <property type="entry name" value="PheRS_alpha_core"/>
    <property type="match status" value="1"/>
</dbReference>
<dbReference type="GO" id="GO:0004826">
    <property type="term" value="F:phenylalanine-tRNA ligase activity"/>
    <property type="evidence" value="ECO:0007669"/>
    <property type="project" value="UniProtKB-EC"/>
</dbReference>
<comment type="similarity">
    <text evidence="3">Belongs to the class-II aminoacyl-tRNA synthetase family. Phe-tRNA synthetase alpha subunit type 2 subfamily.</text>
</comment>
<evidence type="ECO:0000256" key="11">
    <source>
        <dbReference type="ARBA" id="ARBA00022840"/>
    </source>
</evidence>
<keyword evidence="10" id="KW-0547">Nucleotide-binding</keyword>
<evidence type="ECO:0000256" key="7">
    <source>
        <dbReference type="ARBA" id="ARBA00022490"/>
    </source>
</evidence>
<dbReference type="NCBIfam" id="TIGR00468">
    <property type="entry name" value="pheS"/>
    <property type="match status" value="1"/>
</dbReference>
<dbReference type="GO" id="GO:0005524">
    <property type="term" value="F:ATP binding"/>
    <property type="evidence" value="ECO:0007669"/>
    <property type="project" value="UniProtKB-KW"/>
</dbReference>
<dbReference type="Gene3D" id="3.30.930.10">
    <property type="entry name" value="Bira Bifunctional Protein, Domain 2"/>
    <property type="match status" value="1"/>
</dbReference>